<feature type="compositionally biased region" description="Low complexity" evidence="2">
    <location>
        <begin position="186"/>
        <end position="198"/>
    </location>
</feature>
<organism evidence="3 4">
    <name type="scientific">Hondaea fermentalgiana</name>
    <dbReference type="NCBI Taxonomy" id="2315210"/>
    <lineage>
        <taxon>Eukaryota</taxon>
        <taxon>Sar</taxon>
        <taxon>Stramenopiles</taxon>
        <taxon>Bigyra</taxon>
        <taxon>Labyrinthulomycetes</taxon>
        <taxon>Thraustochytrida</taxon>
        <taxon>Thraustochytriidae</taxon>
        <taxon>Hondaea</taxon>
    </lineage>
</organism>
<dbReference type="AlphaFoldDB" id="A0A2R5G688"/>
<feature type="coiled-coil region" evidence="1">
    <location>
        <begin position="29"/>
        <end position="79"/>
    </location>
</feature>
<feature type="region of interest" description="Disordered" evidence="2">
    <location>
        <begin position="1"/>
        <end position="26"/>
    </location>
</feature>
<feature type="compositionally biased region" description="Polar residues" evidence="2">
    <location>
        <begin position="1"/>
        <end position="16"/>
    </location>
</feature>
<dbReference type="OrthoDB" id="71899at2759"/>
<evidence type="ECO:0000313" key="4">
    <source>
        <dbReference type="Proteomes" id="UP000241890"/>
    </source>
</evidence>
<evidence type="ECO:0000256" key="1">
    <source>
        <dbReference type="SAM" id="Coils"/>
    </source>
</evidence>
<feature type="region of interest" description="Disordered" evidence="2">
    <location>
        <begin position="433"/>
        <end position="472"/>
    </location>
</feature>
<feature type="compositionally biased region" description="Basic and acidic residues" evidence="2">
    <location>
        <begin position="122"/>
        <end position="141"/>
    </location>
</feature>
<dbReference type="InParanoid" id="A0A2R5G688"/>
<evidence type="ECO:0000313" key="3">
    <source>
        <dbReference type="EMBL" id="GBG26556.1"/>
    </source>
</evidence>
<dbReference type="EMBL" id="BEYU01000021">
    <property type="protein sequence ID" value="GBG26556.1"/>
    <property type="molecule type" value="Genomic_DNA"/>
</dbReference>
<dbReference type="Proteomes" id="UP000241890">
    <property type="component" value="Unassembled WGS sequence"/>
</dbReference>
<feature type="compositionally biased region" description="Acidic residues" evidence="2">
    <location>
        <begin position="452"/>
        <end position="462"/>
    </location>
</feature>
<sequence length="698" mass="78567">MDETNASSKVGVTESSKIMDLQDRHDRKTRALMKNIDQLRKQVDALKAQSKESRRTALIQTLRNEKKEQELVVDVLKRELGTRTGQSQQEIDDIVIRATLGGPKRFRPMSREEMNREIRLLKHELGKNARKDARAGMRQDPMDATDSGQGPDISDGDLRHDDAESRAHESKLHHERENAPRKANESGDPSSPSSPSADVSDRAGNNGRARVGELLARIEDLQVELVARERSSKAYVDTIDGLRREVRDLHMVRDKLERMGEKHGRLKQTIRDLQSENAELAHDKENLEEEIRQLESEHATLRGELQHHSHLEQSSTSARTESLELLETVKDLKAREMSMMDEMDSLRMQLAEAKQRIFSNTRSVQENERLAQEHQALAENLSAERQRADIAERRVEKAEALRSGLEAKLATLEEELQDAKEAAASAAAITQQQKIDSFGNPGGDEALAGDLERDEGEDDDDGEGKRSESLREKDLVSRLEAAEEARDEALRRCKTAEAALGKCEATEGALEMLARVEISRASERARELELELDDSKHQLHALRRDKKRLHELLQKHKAEHRARIIGILEQRNIRSVAEAELLRRDTFLNERLVRLDAEVQRRQASSRALQIALERVLAHARILHARFEALGITDCPPLPDISRMGAGAKDGTNDDHGNSHAGNYDDDGSDDGEDDDDDLEELSDILAAAHSEADEDDL</sequence>
<name>A0A2R5G688_9STRA</name>
<gene>
    <name evidence="3" type="ORF">FCC1311_027772</name>
</gene>
<dbReference type="Gene3D" id="6.10.140.920">
    <property type="match status" value="1"/>
</dbReference>
<feature type="coiled-coil region" evidence="1">
    <location>
        <begin position="329"/>
        <end position="429"/>
    </location>
</feature>
<feature type="coiled-coil region" evidence="1">
    <location>
        <begin position="239"/>
        <end position="304"/>
    </location>
</feature>
<accession>A0A2R5G688</accession>
<feature type="compositionally biased region" description="Basic and acidic residues" evidence="2">
    <location>
        <begin position="156"/>
        <end position="185"/>
    </location>
</feature>
<feature type="region of interest" description="Disordered" evidence="2">
    <location>
        <begin position="643"/>
        <end position="698"/>
    </location>
</feature>
<feature type="compositionally biased region" description="Acidic residues" evidence="2">
    <location>
        <begin position="664"/>
        <end position="683"/>
    </location>
</feature>
<feature type="coiled-coil region" evidence="1">
    <location>
        <begin position="472"/>
        <end position="559"/>
    </location>
</feature>
<evidence type="ECO:0000256" key="2">
    <source>
        <dbReference type="SAM" id="MobiDB-lite"/>
    </source>
</evidence>
<reference evidence="3 4" key="1">
    <citation type="submission" date="2017-12" db="EMBL/GenBank/DDBJ databases">
        <title>Sequencing, de novo assembly and annotation of complete genome of a new Thraustochytrid species, strain FCC1311.</title>
        <authorList>
            <person name="Sedici K."/>
            <person name="Godart F."/>
            <person name="Aiese Cigliano R."/>
            <person name="Sanseverino W."/>
            <person name="Barakat M."/>
            <person name="Ortet P."/>
            <person name="Marechal E."/>
            <person name="Cagnac O."/>
            <person name="Amato A."/>
        </authorList>
    </citation>
    <scope>NUCLEOTIDE SEQUENCE [LARGE SCALE GENOMIC DNA]</scope>
</reference>
<keyword evidence="1" id="KW-0175">Coiled coil</keyword>
<proteinExistence type="predicted"/>
<feature type="compositionally biased region" description="Basic and acidic residues" evidence="2">
    <location>
        <begin position="463"/>
        <end position="472"/>
    </location>
</feature>
<keyword evidence="4" id="KW-1185">Reference proteome</keyword>
<comment type="caution">
    <text evidence="3">The sequence shown here is derived from an EMBL/GenBank/DDBJ whole genome shotgun (WGS) entry which is preliminary data.</text>
</comment>
<feature type="region of interest" description="Disordered" evidence="2">
    <location>
        <begin position="122"/>
        <end position="205"/>
    </location>
</feature>
<protein>
    <submittedName>
        <fullName evidence="3">Uncharacterized protein</fullName>
    </submittedName>
</protein>